<dbReference type="Gene3D" id="1.10.10.160">
    <property type="match status" value="1"/>
</dbReference>
<dbReference type="Gene3D" id="1.10.486.10">
    <property type="entry name" value="PCRA, domain 4"/>
    <property type="match status" value="1"/>
</dbReference>
<sequence>MFIIFRSNKINILLSKVCQIIQKKPLSNIFEKEIFIHDSKILFKYLNIFISNNIGISANFKFYRPHDFIWKVFQSILYKNNLKNTCTQSIITWNIMNVLNKKNFCEHIKTKDNAYKKFKFSYLMATIFHQYLIYRPNWINEWEQNKNTCLINEDEIWQVKLWKEIINHSKKNNQSGYHFVNLFNYFQSLKNHNKIKKNVLPNRIFIISSFTLTPSYIKILKIISKYTNIYFLYITPFKTNIFYPNTIKNGNLSHKKKHPNNTILSLWRKYEEYYIIKLMHSKKIKITNFFKNEANKNINLLNNIKKNFLKFDCLNLKNIKKKSFLKIDNSISINICDNKYNEIQILHDTLLLHFNKNKNLKLDNIVVICDSIDDYMSSIHAIFEAKNENENLPFFISTKVSKKEEKIFLFFNKILNLSYSRFENEEILEFLNIPEIANHFNISEDDINILYHWIQEANIRWGINSKHKKSLSLPEHNANTWEWGIEKLLLSYATNTTENVWNDVVSCSVINTSRADLIGKLIIFINVLKKWKKKISKSQYLSCWRSLFREFINDFFYKKTNKPVQNLHKSWIKMIDDISYSNYTQKISIKILKKHFNCTIKRTYQKFLPGVINFCHPSDICYIPFEIICIIGSDYKSTLKNNKPNSFINILNKYPLIGDLNFYEQYCYLFLQNISCAQKYLYISYVGTSIKDESKTSSSILIEQLLDYIAFNFFPKHDYNLNIKDNKKRIINLLCKNYKKEYFYKKENIKNTLDNSIKNKIKTNNNKTYNIKLFKNNISNKIHLKDLIFFWKNPIRYFFNHSLKIKFRFQKEKINNTEPFCVSQIESFKIKEMLLTNIINQKDTEKILKIYILSGKLPYGFFGENIFKKIKKDMESIAKSVIKHKSVTKEKKINFILKKFQIHGILYNVQSTGLIRWQPNTISYSDRIALWIEHLMYSCIKGFGESKIIGPKNQIWSYSSLNHEKAYNYLYKYIIGYIKGSKELILLTKSGASWLDAVYNIKKNIIQHDDNTKLIGYKKLFKTWIGNNYIKGEKEDLYIKKTITQLDLSNVEKICKTAKKWIMPLLRNKKIYEK</sequence>
<organism evidence="12 13">
    <name type="scientific">Buchnera aphidicola subsp. Diuraphis noxia</name>
    <dbReference type="NCBI Taxonomy" id="118101"/>
    <lineage>
        <taxon>Bacteria</taxon>
        <taxon>Pseudomonadati</taxon>
        <taxon>Pseudomonadota</taxon>
        <taxon>Gammaproteobacteria</taxon>
        <taxon>Enterobacterales</taxon>
        <taxon>Erwiniaceae</taxon>
        <taxon>Buchnera</taxon>
    </lineage>
</organism>
<evidence type="ECO:0000256" key="1">
    <source>
        <dbReference type="ARBA" id="ARBA00022722"/>
    </source>
</evidence>
<dbReference type="EMBL" id="CP013259">
    <property type="protein sequence ID" value="ANZ22646.1"/>
    <property type="molecule type" value="Genomic_DNA"/>
</dbReference>
<evidence type="ECO:0000256" key="3">
    <source>
        <dbReference type="ARBA" id="ARBA00022763"/>
    </source>
</evidence>
<dbReference type="SUPFAM" id="SSF52980">
    <property type="entry name" value="Restriction endonuclease-like"/>
    <property type="match status" value="1"/>
</dbReference>
<dbReference type="GO" id="GO:0003677">
    <property type="term" value="F:DNA binding"/>
    <property type="evidence" value="ECO:0007669"/>
    <property type="project" value="UniProtKB-UniRule"/>
</dbReference>
<evidence type="ECO:0000256" key="5">
    <source>
        <dbReference type="ARBA" id="ARBA00022806"/>
    </source>
</evidence>
<name>A0A1B2H966_BUCDN</name>
<comment type="miscellaneous">
    <text evidence="10">In the RecBCD complex, RecB has a slow 3'-5' helicase, an exonuclease activity and loads RecA onto ssDNA, RecD has a fast 5'-3' helicase activity, while RecC stimulates the ATPase and processivity of the RecB helicase and contributes to recognition of the Chi site.</text>
</comment>
<feature type="domain" description="RecC C-terminal" evidence="11">
    <location>
        <begin position="781"/>
        <end position="998"/>
    </location>
</feature>
<keyword evidence="1 10" id="KW-0540">Nuclease</keyword>
<dbReference type="NCBIfam" id="TIGR01450">
    <property type="entry name" value="recC"/>
    <property type="match status" value="1"/>
</dbReference>
<dbReference type="GO" id="GO:0008854">
    <property type="term" value="F:exodeoxyribonuclease V activity"/>
    <property type="evidence" value="ECO:0007669"/>
    <property type="project" value="InterPro"/>
</dbReference>
<dbReference type="PANTHER" id="PTHR30591">
    <property type="entry name" value="RECBCD ENZYME SUBUNIT RECC"/>
    <property type="match status" value="1"/>
</dbReference>
<dbReference type="PANTHER" id="PTHR30591:SF1">
    <property type="entry name" value="RECBCD ENZYME SUBUNIT RECC"/>
    <property type="match status" value="1"/>
</dbReference>
<gene>
    <name evidence="10" type="primary">recC</name>
    <name evidence="12" type="ORF">ATN01_02255</name>
</gene>
<dbReference type="Gene3D" id="1.10.10.990">
    <property type="match status" value="1"/>
</dbReference>
<evidence type="ECO:0000256" key="6">
    <source>
        <dbReference type="ARBA" id="ARBA00022839"/>
    </source>
</evidence>
<dbReference type="GO" id="GO:0003678">
    <property type="term" value="F:DNA helicase activity"/>
    <property type="evidence" value="ECO:0007669"/>
    <property type="project" value="UniProtKB-UniRule"/>
</dbReference>
<dbReference type="GO" id="GO:0000724">
    <property type="term" value="P:double-strand break repair via homologous recombination"/>
    <property type="evidence" value="ECO:0007669"/>
    <property type="project" value="UniProtKB-UniRule"/>
</dbReference>
<dbReference type="AlphaFoldDB" id="A0A1B2H966"/>
<keyword evidence="3 10" id="KW-0227">DNA damage</keyword>
<dbReference type="GO" id="GO:0005524">
    <property type="term" value="F:ATP binding"/>
    <property type="evidence" value="ECO:0007669"/>
    <property type="project" value="UniProtKB-UniRule"/>
</dbReference>
<reference evidence="12 13" key="1">
    <citation type="submission" date="2015-11" db="EMBL/GenBank/DDBJ databases">
        <title>The complete genome of Buchnera aphidicola from Diuraphis noxia biotype SAM.</title>
        <authorList>
            <person name="Burger N.F.V."/>
            <person name="Oberholster A.-M."/>
        </authorList>
    </citation>
    <scope>NUCLEOTIDE SEQUENCE [LARGE SCALE GENOMIC DNA]</scope>
    <source>
        <strain evidence="12">SAM</strain>
    </source>
</reference>
<evidence type="ECO:0000256" key="2">
    <source>
        <dbReference type="ARBA" id="ARBA00022741"/>
    </source>
</evidence>
<dbReference type="Pfam" id="PF04257">
    <property type="entry name" value="Exonuc_V_gamma"/>
    <property type="match status" value="1"/>
</dbReference>
<keyword evidence="6 10" id="KW-0269">Exonuclease</keyword>
<comment type="subunit">
    <text evidence="10">Heterotrimer of RecB, RecC and RecD. All subunits contribute to DNA-binding.</text>
</comment>
<dbReference type="InterPro" id="IPR041500">
    <property type="entry name" value="RecC_C"/>
</dbReference>
<keyword evidence="9 10" id="KW-0234">DNA repair</keyword>
<dbReference type="InterPro" id="IPR011335">
    <property type="entry name" value="Restrct_endonuc-II-like"/>
</dbReference>
<dbReference type="Proteomes" id="UP000093070">
    <property type="component" value="Chromosome"/>
</dbReference>
<dbReference type="STRING" id="118101.ATN01_02255"/>
<keyword evidence="4 10" id="KW-0378">Hydrolase</keyword>
<keyword evidence="5 10" id="KW-0347">Helicase</keyword>
<evidence type="ECO:0000259" key="11">
    <source>
        <dbReference type="Pfam" id="PF17946"/>
    </source>
</evidence>
<dbReference type="PIRSF" id="PIRSF000980">
    <property type="entry name" value="RecC"/>
    <property type="match status" value="1"/>
</dbReference>
<dbReference type="HAMAP" id="MF_01486">
    <property type="entry name" value="RecC"/>
    <property type="match status" value="1"/>
</dbReference>
<evidence type="ECO:0000313" key="12">
    <source>
        <dbReference type="EMBL" id="ANZ22646.1"/>
    </source>
</evidence>
<keyword evidence="2 10" id="KW-0547">Nucleotide-binding</keyword>
<evidence type="ECO:0000256" key="8">
    <source>
        <dbReference type="ARBA" id="ARBA00023125"/>
    </source>
</evidence>
<dbReference type="GO" id="GO:0009338">
    <property type="term" value="C:exodeoxyribonuclease V complex"/>
    <property type="evidence" value="ECO:0007669"/>
    <property type="project" value="InterPro"/>
</dbReference>
<dbReference type="InterPro" id="IPR027417">
    <property type="entry name" value="P-loop_NTPase"/>
</dbReference>
<dbReference type="RefSeq" id="WP_075433468.1">
    <property type="nucleotide sequence ID" value="NZ_CP013259.1"/>
</dbReference>
<evidence type="ECO:0000256" key="7">
    <source>
        <dbReference type="ARBA" id="ARBA00022840"/>
    </source>
</evidence>
<accession>A0A1B2H966</accession>
<dbReference type="InterPro" id="IPR006697">
    <property type="entry name" value="RecC"/>
</dbReference>
<dbReference type="OrthoDB" id="9762834at2"/>
<evidence type="ECO:0000256" key="9">
    <source>
        <dbReference type="ARBA" id="ARBA00023204"/>
    </source>
</evidence>
<protein>
    <recommendedName>
        <fullName evidence="10">RecBCD enzyme subunit RecC</fullName>
    </recommendedName>
    <alternativeName>
        <fullName evidence="10">Exonuclease V subunit RecC</fullName>
        <shortName evidence="10">ExoV subunit RecC</shortName>
    </alternativeName>
    <alternativeName>
        <fullName evidence="10">Helicase/nuclease RecBCD subunit RecC</fullName>
    </alternativeName>
</protein>
<keyword evidence="8 10" id="KW-0238">DNA-binding</keyword>
<dbReference type="InterPro" id="IPR013986">
    <property type="entry name" value="DExx_box_DNA_helicase_dom_sf"/>
</dbReference>
<evidence type="ECO:0000256" key="10">
    <source>
        <dbReference type="HAMAP-Rule" id="MF_01486"/>
    </source>
</evidence>
<comment type="similarity">
    <text evidence="10">Belongs to the RecC family.</text>
</comment>
<dbReference type="SUPFAM" id="SSF52540">
    <property type="entry name" value="P-loop containing nucleoside triphosphate hydrolases"/>
    <property type="match status" value="2"/>
</dbReference>
<evidence type="ECO:0000313" key="13">
    <source>
        <dbReference type="Proteomes" id="UP000093070"/>
    </source>
</evidence>
<proteinExistence type="inferred from homology"/>
<evidence type="ECO:0000256" key="4">
    <source>
        <dbReference type="ARBA" id="ARBA00022801"/>
    </source>
</evidence>
<dbReference type="Pfam" id="PF17946">
    <property type="entry name" value="RecC_C"/>
    <property type="match status" value="1"/>
</dbReference>
<comment type="function">
    <text evidence="10">A helicase/nuclease that prepares dsDNA breaks (DSB) for recombinational DNA repair. Binds to DSBs and unwinds DNA via a highly rapid and processive ATP-dependent bidirectional helicase activity. Unwinds dsDNA until it encounters a Chi (crossover hotspot instigator) sequence from the 3' direction. Cuts ssDNA a few nucleotides 3' to the Chi site. The properties and activities of the enzyme are changed at Chi. The Chi-altered holoenzyme produces a long 3'-ssDNA overhang and facilitates RecA-binding to the ssDNA for homologous DNA recombination and repair. Holoenzyme degrades any linearized DNA that is unable to undergo homologous recombination. In the holoenzyme this subunit recognizes the wild-type Chi sequence, and when added to isolated RecB increases its ATP-dependent helicase processivity.</text>
</comment>
<keyword evidence="7 10" id="KW-0067">ATP-binding</keyword>
<dbReference type="CDD" id="cd22353">
    <property type="entry name" value="RecC_C-like"/>
    <property type="match status" value="1"/>
</dbReference>
<dbReference type="Gene3D" id="3.40.50.10930">
    <property type="match status" value="1"/>
</dbReference>